<protein>
    <submittedName>
        <fullName evidence="3">Uncharacterized protein LOC136081389</fullName>
    </submittedName>
</protein>
<gene>
    <name evidence="3" type="primary">LOC136081389</name>
</gene>
<feature type="domain" description="Reverse transcriptase" evidence="1">
    <location>
        <begin position="556"/>
        <end position="827"/>
    </location>
</feature>
<dbReference type="Pfam" id="PF03372">
    <property type="entry name" value="Exo_endo_phos"/>
    <property type="match status" value="1"/>
</dbReference>
<sequence>MGSQSPHTEPTSEMTDGSKVRASFSEGLDNLHTGKNKPSTTFDICTFNCQGLKSNIEFTKSLIQSYDITFLCEHWISKLEYSIIRDLFNKTHSIYFHQSNKHVKGRPFGGNAFFIRRNQFQNIRVLYEDDHILAINFEKNELNIIVIGIYLSLSRNSLSSLEEYKSQLDIVKGLINSYEGNGNIIIAGDFQSFPHQIYDLFERSNSKRNSYSVHLSEFLKANQLELVDVTKGSGPNYTYRHQTLPNSSYIDHVAVPKYTNFLSLKCIVHPECSNNLSDHLPLSISVEVEGKHTKYNTTIEEDTNIPSYAWNDSNFINSYNDHLTNCFNYLNFTDNYEYDLIQIYKIIAGSAQIAFKETLKSKKQCLYSKSGWTPELSCSKTILSIHFNKWGDSGFLKDLNSVTFNRYLMARKSFRNAVKLAQNNKICAQYAKIEKLQNIRPKNFWNAFRCLNKYINSRLFTINNKKDKESFTSELANHFEKVLNTSKITHRNGNHQRIPPCTKHDDVIITEENIIRAISNLKFKKSPDSFGISAEHLKYANCDTLTKWLIKFFNYSINYGWTPLSMSTSINVPLVKSYKKSLDSPNNYRGISIIPIFTKVLEYLILIICPDIRDTHPLQFGFNANCSTLHVEFLISETIKHYNSNNSPVYICSLDVEKAFDSCNWNILFDKLYFDKKLPLCIVNTISSLYNNSSATVSYQGCKSNSFLLKQGVRQGSILSPHLYNIYTESLLETNTNQGIVGTSIYGNFTGVVAYADDIIHLSSTLNGLKKLIKTCNIYSNLNCIKINAEKTEFLISGKAQIQTNTITISSNKINLQNKLRHLGFTWDTKHSTFASLNNTNVDEKISNFRAVVQTLIQSGIRFAHPSSISYIYKLLAVPTLTYGIEICENNSDLMKKLDVIGRSALKSLLNVSKHSKNYTNSLFKIQEISKSIQQNKLNLFLRLLNNKTTSDIIFSQLKRPLFKHSFVGDIQDLCRFRMLNFQNLSQNKKKIKIALSKSEIPSEVEQTLKHAIECWNAKKQRGIFKQIRNNFLIFLFYLVNYIGC</sequence>
<dbReference type="Gene3D" id="3.60.10.10">
    <property type="entry name" value="Endonuclease/exonuclease/phosphatase"/>
    <property type="match status" value="1"/>
</dbReference>
<dbReference type="InterPro" id="IPR043502">
    <property type="entry name" value="DNA/RNA_pol_sf"/>
</dbReference>
<dbReference type="PANTHER" id="PTHR19446">
    <property type="entry name" value="REVERSE TRANSCRIPTASES"/>
    <property type="match status" value="1"/>
</dbReference>
<keyword evidence="2" id="KW-1185">Reference proteome</keyword>
<dbReference type="Proteomes" id="UP001652625">
    <property type="component" value="Chromosome 06"/>
</dbReference>
<dbReference type="SUPFAM" id="SSF56219">
    <property type="entry name" value="DNase I-like"/>
    <property type="match status" value="1"/>
</dbReference>
<dbReference type="InterPro" id="IPR005135">
    <property type="entry name" value="Endo/exonuclease/phosphatase"/>
</dbReference>
<dbReference type="InterPro" id="IPR000477">
    <property type="entry name" value="RT_dom"/>
</dbReference>
<dbReference type="SUPFAM" id="SSF56672">
    <property type="entry name" value="DNA/RNA polymerases"/>
    <property type="match status" value="1"/>
</dbReference>
<dbReference type="GeneID" id="136081389"/>
<dbReference type="CDD" id="cd01650">
    <property type="entry name" value="RT_nLTR_like"/>
    <property type="match status" value="1"/>
</dbReference>
<accession>A0ABM4BZT2</accession>
<dbReference type="PROSITE" id="PS50878">
    <property type="entry name" value="RT_POL"/>
    <property type="match status" value="1"/>
</dbReference>
<dbReference type="InterPro" id="IPR036691">
    <property type="entry name" value="Endo/exonu/phosph_ase_sf"/>
</dbReference>
<evidence type="ECO:0000313" key="2">
    <source>
        <dbReference type="Proteomes" id="UP001652625"/>
    </source>
</evidence>
<organism evidence="2 3">
    <name type="scientific">Hydra vulgaris</name>
    <name type="common">Hydra</name>
    <name type="synonym">Hydra attenuata</name>
    <dbReference type="NCBI Taxonomy" id="6087"/>
    <lineage>
        <taxon>Eukaryota</taxon>
        <taxon>Metazoa</taxon>
        <taxon>Cnidaria</taxon>
        <taxon>Hydrozoa</taxon>
        <taxon>Hydroidolina</taxon>
        <taxon>Anthoathecata</taxon>
        <taxon>Aplanulata</taxon>
        <taxon>Hydridae</taxon>
        <taxon>Hydra</taxon>
    </lineage>
</organism>
<dbReference type="RefSeq" id="XP_065654774.1">
    <property type="nucleotide sequence ID" value="XM_065798702.1"/>
</dbReference>
<proteinExistence type="predicted"/>
<evidence type="ECO:0000259" key="1">
    <source>
        <dbReference type="PROSITE" id="PS50878"/>
    </source>
</evidence>
<dbReference type="Pfam" id="PF00078">
    <property type="entry name" value="RVT_1"/>
    <property type="match status" value="1"/>
</dbReference>
<evidence type="ECO:0000313" key="3">
    <source>
        <dbReference type="RefSeq" id="XP_065654774.1"/>
    </source>
</evidence>
<name>A0ABM4BZT2_HYDVU</name>
<reference evidence="3" key="1">
    <citation type="submission" date="2025-08" db="UniProtKB">
        <authorList>
            <consortium name="RefSeq"/>
        </authorList>
    </citation>
    <scope>IDENTIFICATION</scope>
</reference>